<feature type="transmembrane region" description="Helical" evidence="1">
    <location>
        <begin position="40"/>
        <end position="58"/>
    </location>
</feature>
<proteinExistence type="predicted"/>
<keyword evidence="1" id="KW-1133">Transmembrane helix</keyword>
<dbReference type="AlphaFoldDB" id="A0A443NLW9"/>
<sequence length="122" mass="14101">MQTQPPEDFLPLMTVLMRVLRVCLFICCYSVRVVVCDVNLLWLLINIFSIPVTASALCSSRPLARRRIEAFSKTEFSLSPIPPPENPLPPSRLKHSVFHRNNRAPAPFLHHRRVPQRLKCWT</sequence>
<evidence type="ECO:0000313" key="3">
    <source>
        <dbReference type="Proteomes" id="UP000283530"/>
    </source>
</evidence>
<evidence type="ECO:0000256" key="1">
    <source>
        <dbReference type="SAM" id="Phobius"/>
    </source>
</evidence>
<keyword evidence="3" id="KW-1185">Reference proteome</keyword>
<feature type="transmembrane region" description="Helical" evidence="1">
    <location>
        <begin position="12"/>
        <end position="34"/>
    </location>
</feature>
<keyword evidence="1" id="KW-0812">Transmembrane</keyword>
<dbReference type="EMBL" id="QPKB01000003">
    <property type="protein sequence ID" value="RWR79486.1"/>
    <property type="molecule type" value="Genomic_DNA"/>
</dbReference>
<gene>
    <name evidence="2" type="ORF">CKAN_00805900</name>
</gene>
<comment type="caution">
    <text evidence="2">The sequence shown here is derived from an EMBL/GenBank/DDBJ whole genome shotgun (WGS) entry which is preliminary data.</text>
</comment>
<evidence type="ECO:0000313" key="2">
    <source>
        <dbReference type="EMBL" id="RWR79486.1"/>
    </source>
</evidence>
<organism evidence="2 3">
    <name type="scientific">Cinnamomum micranthum f. kanehirae</name>
    <dbReference type="NCBI Taxonomy" id="337451"/>
    <lineage>
        <taxon>Eukaryota</taxon>
        <taxon>Viridiplantae</taxon>
        <taxon>Streptophyta</taxon>
        <taxon>Embryophyta</taxon>
        <taxon>Tracheophyta</taxon>
        <taxon>Spermatophyta</taxon>
        <taxon>Magnoliopsida</taxon>
        <taxon>Magnoliidae</taxon>
        <taxon>Laurales</taxon>
        <taxon>Lauraceae</taxon>
        <taxon>Cinnamomum</taxon>
    </lineage>
</organism>
<protein>
    <submittedName>
        <fullName evidence="2">Uncharacterized protein</fullName>
    </submittedName>
</protein>
<reference evidence="2 3" key="1">
    <citation type="journal article" date="2019" name="Nat. Plants">
        <title>Stout camphor tree genome fills gaps in understanding of flowering plant genome evolution.</title>
        <authorList>
            <person name="Chaw S.M."/>
            <person name="Liu Y.C."/>
            <person name="Wu Y.W."/>
            <person name="Wang H.Y."/>
            <person name="Lin C.I."/>
            <person name="Wu C.S."/>
            <person name="Ke H.M."/>
            <person name="Chang L.Y."/>
            <person name="Hsu C.Y."/>
            <person name="Yang H.T."/>
            <person name="Sudianto E."/>
            <person name="Hsu M.H."/>
            <person name="Wu K.P."/>
            <person name="Wang L.N."/>
            <person name="Leebens-Mack J.H."/>
            <person name="Tsai I.J."/>
        </authorList>
    </citation>
    <scope>NUCLEOTIDE SEQUENCE [LARGE SCALE GENOMIC DNA]</scope>
    <source>
        <strain evidence="3">cv. Chaw 1501</strain>
        <tissue evidence="2">Young leaves</tissue>
    </source>
</reference>
<name>A0A443NLW9_9MAGN</name>
<accession>A0A443NLW9</accession>
<keyword evidence="1" id="KW-0472">Membrane</keyword>
<dbReference type="Proteomes" id="UP000283530">
    <property type="component" value="Unassembled WGS sequence"/>
</dbReference>